<sequence length="57" mass="7128">MIQCFLQNFAKRRIGIILLKVDNIIRNTNWWTYFNNAKFNFDIRIIYFSFFHFFCKP</sequence>
<dbReference type="Proteomes" id="UP000193719">
    <property type="component" value="Unassembled WGS sequence"/>
</dbReference>
<name>A0A1Y1V7P3_9FUNG</name>
<comment type="caution">
    <text evidence="1">The sequence shown here is derived from an EMBL/GenBank/DDBJ whole genome shotgun (WGS) entry which is preliminary data.</text>
</comment>
<accession>A0A1Y1V7P3</accession>
<reference evidence="1 2" key="1">
    <citation type="submission" date="2016-08" db="EMBL/GenBank/DDBJ databases">
        <title>Genomes of anaerobic fungi encode conserved fungal cellulosomes for biomass hydrolysis.</title>
        <authorList>
            <consortium name="DOE Joint Genome Institute"/>
            <person name="Haitjema C.H."/>
            <person name="Gilmore S.P."/>
            <person name="Henske J.K."/>
            <person name="Solomon K.V."/>
            <person name="De Groot R."/>
            <person name="Kuo A."/>
            <person name="Mondo S.J."/>
            <person name="Salamov A.A."/>
            <person name="Labutti K."/>
            <person name="Zhao Z."/>
            <person name="Chiniquy J."/>
            <person name="Barry K."/>
            <person name="Brewer H.M."/>
            <person name="Purvine S.O."/>
            <person name="Wright A.T."/>
            <person name="Boxma B."/>
            <person name="Van Alen T."/>
            <person name="Hackstein J.H."/>
            <person name="Baker S.E."/>
            <person name="Grigoriev I.V."/>
            <person name="O'Malley M.A."/>
        </authorList>
    </citation>
    <scope>NUCLEOTIDE SEQUENCE [LARGE SCALE GENOMIC DNA]</scope>
    <source>
        <strain evidence="2">finn</strain>
    </source>
</reference>
<reference evidence="1 2" key="2">
    <citation type="submission" date="2016-08" db="EMBL/GenBank/DDBJ databases">
        <title>Pervasive Adenine N6-methylation of Active Genes in Fungi.</title>
        <authorList>
            <consortium name="DOE Joint Genome Institute"/>
            <person name="Mondo S.J."/>
            <person name="Dannebaum R.O."/>
            <person name="Kuo R.C."/>
            <person name="Labutti K."/>
            <person name="Haridas S."/>
            <person name="Kuo A."/>
            <person name="Salamov A."/>
            <person name="Ahrendt S.R."/>
            <person name="Lipzen A."/>
            <person name="Sullivan W."/>
            <person name="Andreopoulos W.B."/>
            <person name="Clum A."/>
            <person name="Lindquist E."/>
            <person name="Daum C."/>
            <person name="Ramamoorthy G.K."/>
            <person name="Gryganskyi A."/>
            <person name="Culley D."/>
            <person name="Magnuson J.K."/>
            <person name="James T.Y."/>
            <person name="O'Malley M.A."/>
            <person name="Stajich J.E."/>
            <person name="Spatafora J.W."/>
            <person name="Visel A."/>
            <person name="Grigoriev I.V."/>
        </authorList>
    </citation>
    <scope>NUCLEOTIDE SEQUENCE [LARGE SCALE GENOMIC DNA]</scope>
    <source>
        <strain evidence="2">finn</strain>
    </source>
</reference>
<evidence type="ECO:0000313" key="1">
    <source>
        <dbReference type="EMBL" id="ORX49316.1"/>
    </source>
</evidence>
<gene>
    <name evidence="1" type="ORF">BCR36DRAFT_68057</name>
</gene>
<proteinExistence type="predicted"/>
<organism evidence="1 2">
    <name type="scientific">Piromyces finnis</name>
    <dbReference type="NCBI Taxonomy" id="1754191"/>
    <lineage>
        <taxon>Eukaryota</taxon>
        <taxon>Fungi</taxon>
        <taxon>Fungi incertae sedis</taxon>
        <taxon>Chytridiomycota</taxon>
        <taxon>Chytridiomycota incertae sedis</taxon>
        <taxon>Neocallimastigomycetes</taxon>
        <taxon>Neocallimastigales</taxon>
        <taxon>Neocallimastigaceae</taxon>
        <taxon>Piromyces</taxon>
    </lineage>
</organism>
<evidence type="ECO:0000313" key="2">
    <source>
        <dbReference type="Proteomes" id="UP000193719"/>
    </source>
</evidence>
<keyword evidence="2" id="KW-1185">Reference proteome</keyword>
<dbReference type="AlphaFoldDB" id="A0A1Y1V7P3"/>
<dbReference type="EMBL" id="MCFH01000024">
    <property type="protein sequence ID" value="ORX49316.1"/>
    <property type="molecule type" value="Genomic_DNA"/>
</dbReference>
<protein>
    <submittedName>
        <fullName evidence="1">Uncharacterized protein</fullName>
    </submittedName>
</protein>